<feature type="region of interest" description="Disordered" evidence="1">
    <location>
        <begin position="227"/>
        <end position="296"/>
    </location>
</feature>
<accession>A0A9K3CPK8</accession>
<dbReference type="EMBL" id="BDIP01000082">
    <property type="protein sequence ID" value="GIQ79958.1"/>
    <property type="molecule type" value="Genomic_DNA"/>
</dbReference>
<feature type="region of interest" description="Disordered" evidence="1">
    <location>
        <begin position="548"/>
        <end position="594"/>
    </location>
</feature>
<reference evidence="2 3" key="1">
    <citation type="journal article" date="2018" name="PLoS ONE">
        <title>The draft genome of Kipferlia bialata reveals reductive genome evolution in fornicate parasites.</title>
        <authorList>
            <person name="Tanifuji G."/>
            <person name="Takabayashi S."/>
            <person name="Kume K."/>
            <person name="Takagi M."/>
            <person name="Nakayama T."/>
            <person name="Kamikawa R."/>
            <person name="Inagaki Y."/>
            <person name="Hashimoto T."/>
        </authorList>
    </citation>
    <scope>NUCLEOTIDE SEQUENCE [LARGE SCALE GENOMIC DNA]</scope>
    <source>
        <strain evidence="2">NY0173</strain>
    </source>
</reference>
<evidence type="ECO:0000256" key="1">
    <source>
        <dbReference type="SAM" id="MobiDB-lite"/>
    </source>
</evidence>
<name>A0A9K3CPK8_9EUKA</name>
<gene>
    <name evidence="2" type="ORF">KIPB_000673</name>
</gene>
<feature type="compositionally biased region" description="Low complexity" evidence="1">
    <location>
        <begin position="270"/>
        <end position="281"/>
    </location>
</feature>
<feature type="region of interest" description="Disordered" evidence="1">
    <location>
        <begin position="1"/>
        <end position="22"/>
    </location>
</feature>
<evidence type="ECO:0000313" key="2">
    <source>
        <dbReference type="EMBL" id="GIQ79958.1"/>
    </source>
</evidence>
<feature type="region of interest" description="Disordered" evidence="1">
    <location>
        <begin position="319"/>
        <end position="380"/>
    </location>
</feature>
<protein>
    <submittedName>
        <fullName evidence="2">Uncharacterized protein</fullName>
    </submittedName>
</protein>
<evidence type="ECO:0000313" key="3">
    <source>
        <dbReference type="Proteomes" id="UP000265618"/>
    </source>
</evidence>
<dbReference type="Proteomes" id="UP000265618">
    <property type="component" value="Unassembled WGS sequence"/>
</dbReference>
<feature type="region of interest" description="Disordered" evidence="1">
    <location>
        <begin position="127"/>
        <end position="172"/>
    </location>
</feature>
<organism evidence="2 3">
    <name type="scientific">Kipferlia bialata</name>
    <dbReference type="NCBI Taxonomy" id="797122"/>
    <lineage>
        <taxon>Eukaryota</taxon>
        <taxon>Metamonada</taxon>
        <taxon>Carpediemonas-like organisms</taxon>
        <taxon>Kipferlia</taxon>
    </lineage>
</organism>
<dbReference type="AlphaFoldDB" id="A0A9K3CPK8"/>
<comment type="caution">
    <text evidence="2">The sequence shown here is derived from an EMBL/GenBank/DDBJ whole genome shotgun (WGS) entry which is preliminary data.</text>
</comment>
<feature type="compositionally biased region" description="Basic and acidic residues" evidence="1">
    <location>
        <begin position="548"/>
        <end position="567"/>
    </location>
</feature>
<sequence>MGTPPSPHMQQGPWERPKPVTGRQTRMRWTTDMNIALYHVLREQGLENMTPSSVFNMMRKGWPGLKYCHVTTRLQGVCKRVRQLSGLKTRGSVTLRNSDLPDSCEFMLYRRQLNDPATKEKIERAARLGIPPGAHSTPLLEVSSDDPTEDSAQPAEPPKAGGESPSPRLKPIVLRPLTVTAVTETQAWGGRGSADLDRQQQVLDDWTARLDVIPGEKPKHVLSIHLPPQMRTAVEEQEDEEEKRQDEESTTISLSPDEVSSAGEEKEIQPEAADAEAVPDPGVETTPPAPVMEPVQRVPTVVTEDGEMVSPIQERVTAAPPLPSLSPVIPYQPRPVEVAPASPTPDTEEPESTPEVSTDLADTQPLAGSPVAETDTGTVPTYTGPADIASLCDWLATGGDTLEECATLIQAQTTDLAAARETGETREAQERQSAELTERERAVREKESLLQERETLVRMRFTQAIDKGKRVKEREAAVSEREALVDTKERALEERELALERRREEAKGMDALRVKLAAKGKRIKDLQVRVEHLTQSLDVSQTALQREQKMSEALWAEKTERESKWEESSASGSPGDRTTGYTQESLESLESLPE</sequence>
<keyword evidence="3" id="KW-1185">Reference proteome</keyword>
<proteinExistence type="predicted"/>
<feature type="compositionally biased region" description="Low complexity" evidence="1">
    <location>
        <begin position="584"/>
        <end position="594"/>
    </location>
</feature>
<feature type="region of interest" description="Disordered" evidence="1">
    <location>
        <begin position="422"/>
        <end position="447"/>
    </location>
</feature>